<proteinExistence type="inferred from homology"/>
<dbReference type="Gene3D" id="3.40.50.10260">
    <property type="entry name" value="YjeF N-terminal domain"/>
    <property type="match status" value="1"/>
</dbReference>
<evidence type="ECO:0000256" key="4">
    <source>
        <dbReference type="ARBA" id="ARBA00009524"/>
    </source>
</evidence>
<dbReference type="Proteomes" id="UP000190256">
    <property type="component" value="Unassembled WGS sequence"/>
</dbReference>
<evidence type="ECO:0000256" key="7">
    <source>
        <dbReference type="ARBA" id="ARBA00022840"/>
    </source>
</evidence>
<dbReference type="STRING" id="1962263.BS637_07785"/>
<evidence type="ECO:0000256" key="12">
    <source>
        <dbReference type="ARBA" id="ARBA00023239"/>
    </source>
</evidence>
<dbReference type="InterPro" id="IPR030677">
    <property type="entry name" value="Nnr"/>
</dbReference>
<comment type="catalytic activity">
    <reaction evidence="2 18 19">
        <text>(6R)-NADPHX = (6S)-NADPHX</text>
        <dbReference type="Rhea" id="RHEA:32227"/>
        <dbReference type="ChEBI" id="CHEBI:64076"/>
        <dbReference type="ChEBI" id="CHEBI:64077"/>
        <dbReference type="EC" id="5.1.99.6"/>
    </reaction>
</comment>
<keyword evidence="9 18" id="KW-0630">Potassium</keyword>
<dbReference type="EC" id="4.2.1.136" evidence="19"/>
<feature type="binding site" evidence="17">
    <location>
        <position position="374"/>
    </location>
    <ligand>
        <name>(6S)-NADPHX</name>
        <dbReference type="ChEBI" id="CHEBI:64076"/>
    </ligand>
</feature>
<feature type="binding site" evidence="17">
    <location>
        <begin position="411"/>
        <end position="415"/>
    </location>
    <ligand>
        <name>AMP</name>
        <dbReference type="ChEBI" id="CHEBI:456215"/>
    </ligand>
</feature>
<dbReference type="Pfam" id="PF03853">
    <property type="entry name" value="YjeF_N"/>
    <property type="match status" value="1"/>
</dbReference>
<feature type="binding site" evidence="17">
    <location>
        <position position="323"/>
    </location>
    <ligand>
        <name>(6S)-NADPHX</name>
        <dbReference type="ChEBI" id="CHEBI:64076"/>
    </ligand>
</feature>
<evidence type="ECO:0000256" key="17">
    <source>
        <dbReference type="HAMAP-Rule" id="MF_01965"/>
    </source>
</evidence>
<comment type="cofactor">
    <cofactor evidence="17">
        <name>Mg(2+)</name>
        <dbReference type="ChEBI" id="CHEBI:18420"/>
    </cofactor>
</comment>
<dbReference type="NCBIfam" id="TIGR00196">
    <property type="entry name" value="yjeF_cterm"/>
    <property type="match status" value="1"/>
</dbReference>
<feature type="binding site" evidence="18">
    <location>
        <position position="163"/>
    </location>
    <ligand>
        <name>K(+)</name>
        <dbReference type="ChEBI" id="CHEBI:29103"/>
    </ligand>
</feature>
<dbReference type="NCBIfam" id="TIGR00197">
    <property type="entry name" value="yjeF_nterm"/>
    <property type="match status" value="1"/>
</dbReference>
<evidence type="ECO:0000313" key="24">
    <source>
        <dbReference type="Proteomes" id="UP000190206"/>
    </source>
</evidence>
<keyword evidence="8 17" id="KW-0521">NADP</keyword>
<keyword evidence="7 17" id="KW-0067">ATP-binding</keyword>
<dbReference type="SUPFAM" id="SSF64153">
    <property type="entry name" value="YjeF N-terminal domain-like"/>
    <property type="match status" value="1"/>
</dbReference>
<evidence type="ECO:0000256" key="10">
    <source>
        <dbReference type="ARBA" id="ARBA00023027"/>
    </source>
</evidence>
<evidence type="ECO:0000256" key="14">
    <source>
        <dbReference type="ARBA" id="ARBA00025153"/>
    </source>
</evidence>
<dbReference type="GO" id="GO:0046872">
    <property type="term" value="F:metal ion binding"/>
    <property type="evidence" value="ECO:0007669"/>
    <property type="project" value="UniProtKB-UniRule"/>
</dbReference>
<dbReference type="Pfam" id="PF01256">
    <property type="entry name" value="Carb_kinase"/>
    <property type="match status" value="1"/>
</dbReference>
<evidence type="ECO:0000256" key="11">
    <source>
        <dbReference type="ARBA" id="ARBA00023235"/>
    </source>
</evidence>
<comment type="function">
    <text evidence="17">Catalyzes the dehydration of the S-form of NAD(P)HX at the expense of ADP, which is converted to AMP. Together with NAD(P)HX epimerase, which catalyzes the epimerization of the S- and R-forms, the enzyme allows the repair of both epimers of NAD(P)HX, a damaged form of NAD(P)H that is a result of enzymatic or heat-dependent hydration.</text>
</comment>
<feature type="binding site" evidence="18">
    <location>
        <position position="160"/>
    </location>
    <ligand>
        <name>(6S)-NADPHX</name>
        <dbReference type="ChEBI" id="CHEBI:64076"/>
    </ligand>
</feature>
<keyword evidence="10 17" id="KW-0520">NAD</keyword>
<comment type="similarity">
    <text evidence="3 19">In the N-terminal section; belongs to the NnrE/AIBP family.</text>
</comment>
<evidence type="ECO:0000259" key="21">
    <source>
        <dbReference type="PROSITE" id="PS51385"/>
    </source>
</evidence>
<evidence type="ECO:0000256" key="2">
    <source>
        <dbReference type="ARBA" id="ARBA00000909"/>
    </source>
</evidence>
<comment type="function">
    <text evidence="14 19">Bifunctional enzyme that catalyzes the epimerization of the S- and R-forms of NAD(P)HX and the dehydration of the S-form of NAD(P)HX at the expense of ADP, which is converted to AMP. This allows the repair of both epimers of NAD(P)HX, a damaged form of NAD(P)H that is a result of enzymatic or heat-dependent hydration.</text>
</comment>
<dbReference type="GO" id="GO:0005524">
    <property type="term" value="F:ATP binding"/>
    <property type="evidence" value="ECO:0007669"/>
    <property type="project" value="UniProtKB-UniRule"/>
</dbReference>
<dbReference type="GO" id="GO:0052856">
    <property type="term" value="F:NAD(P)HX epimerase activity"/>
    <property type="evidence" value="ECO:0007669"/>
    <property type="project" value="UniProtKB-UniRule"/>
</dbReference>
<name>A0A1S9IGG9_9CLOT</name>
<dbReference type="CDD" id="cd01171">
    <property type="entry name" value="YXKO-related"/>
    <property type="match status" value="1"/>
</dbReference>
<evidence type="ECO:0000256" key="19">
    <source>
        <dbReference type="PIRNR" id="PIRNR017184"/>
    </source>
</evidence>
<evidence type="ECO:0000256" key="5">
    <source>
        <dbReference type="ARBA" id="ARBA00022723"/>
    </source>
</evidence>
<gene>
    <name evidence="17" type="primary">nnrD</name>
    <name evidence="18" type="synonym">nnrE</name>
    <name evidence="22" type="ORF">BS637_07785</name>
    <name evidence="23" type="ORF">BS638_03525</name>
</gene>
<dbReference type="EMBL" id="MRAD01000006">
    <property type="protein sequence ID" value="OOO62354.1"/>
    <property type="molecule type" value="Genomic_DNA"/>
</dbReference>
<comment type="similarity">
    <text evidence="18">Belongs to the NnrE/AIBP family.</text>
</comment>
<accession>A0A1S9IGG9</accession>
<evidence type="ECO:0000313" key="23">
    <source>
        <dbReference type="EMBL" id="OOO69352.1"/>
    </source>
</evidence>
<dbReference type="InterPro" id="IPR036652">
    <property type="entry name" value="YjeF_N_dom_sf"/>
</dbReference>
<dbReference type="SUPFAM" id="SSF53613">
    <property type="entry name" value="Ribokinase-like"/>
    <property type="match status" value="1"/>
</dbReference>
<keyword evidence="11 18" id="KW-0413">Isomerase</keyword>
<dbReference type="PANTHER" id="PTHR12592">
    <property type="entry name" value="ATP-DEPENDENT (S)-NAD(P)H-HYDRATE DEHYDRATASE FAMILY MEMBER"/>
    <property type="match status" value="1"/>
</dbReference>
<dbReference type="HAMAP" id="MF_01966">
    <property type="entry name" value="NADHX_epimerase"/>
    <property type="match status" value="1"/>
</dbReference>
<feature type="binding site" evidence="18">
    <location>
        <begin position="131"/>
        <end position="137"/>
    </location>
    <ligand>
        <name>(6S)-NADPHX</name>
        <dbReference type="ChEBI" id="CHEBI:64076"/>
    </ligand>
</feature>
<keyword evidence="13" id="KW-0511">Multifunctional enzyme</keyword>
<dbReference type="InterPro" id="IPR029056">
    <property type="entry name" value="Ribokinase-like"/>
</dbReference>
<protein>
    <recommendedName>
        <fullName evidence="19">Bifunctional NAD(P)H-hydrate repair enzyme</fullName>
    </recommendedName>
    <alternativeName>
        <fullName evidence="19">Nicotinamide nucleotide repair protein</fullName>
    </alternativeName>
    <domain>
        <recommendedName>
            <fullName evidence="19">ADP-dependent (S)-NAD(P)H-hydrate dehydratase</fullName>
            <ecNumber evidence="19">4.2.1.136</ecNumber>
        </recommendedName>
        <alternativeName>
            <fullName evidence="19">ADP-dependent NAD(P)HX dehydratase</fullName>
        </alternativeName>
    </domain>
    <domain>
        <recommendedName>
            <fullName evidence="19">NAD(P)H-hydrate epimerase</fullName>
            <ecNumber evidence="19">5.1.99.6</ecNumber>
        </recommendedName>
    </domain>
</protein>
<dbReference type="OrthoDB" id="9806925at2"/>
<comment type="caution">
    <text evidence="23">The sequence shown here is derived from an EMBL/GenBank/DDBJ whole genome shotgun (WGS) entry which is preliminary data.</text>
</comment>
<organism evidence="23 25">
    <name type="scientific">Clostridium tepidum</name>
    <dbReference type="NCBI Taxonomy" id="1962263"/>
    <lineage>
        <taxon>Bacteria</taxon>
        <taxon>Bacillati</taxon>
        <taxon>Bacillota</taxon>
        <taxon>Clostridia</taxon>
        <taxon>Eubacteriales</taxon>
        <taxon>Clostridiaceae</taxon>
        <taxon>Clostridium</taxon>
    </lineage>
</organism>
<keyword evidence="12 17" id="KW-0456">Lyase</keyword>
<sequence>MRIISSENFRKMDSYSVQNLGIPSIVLMENAALKVVSNIELKLNNRFVVVCGKGNNGGDGLAVARHLHCLNKEVEIFIIERGNRSTEDFEINYNILKNINLNINYIRDYEDLDYLRESVIKSDMVLDAIFGIGLSREIEGIYKDTISIINENSKNTLSIDVPSGLNASTGEIEGVCIEADTTVSFEMYKEGFLTYDKDKYLGNIIIEKIGIPKEALELFSKDYYIVDKYMFKDNFKERNKYSHKGEFGRLLIIAGSKGFTGAAYLCAESSVKSGTGLVTLATSKDVQGILSSKLEEAMTINYEEYKEIKNIMVKANCIAIGPGMGKNNKTEELLKKIIRDYNGNVVIDADGINVLENNLDIIKNSKGKIVITPHLGEFSRITGYDIDYIQKNRLKLAREFAKENNVIVVLKGYNTIITNGEKVFVNSTGNSAMASGGMGDCLTGIIASFISQGYSPLDAAYLATYLHGYCGEKLSLKMFCVNATHVLDYIPFAIKELQNIE</sequence>
<evidence type="ECO:0000256" key="9">
    <source>
        <dbReference type="ARBA" id="ARBA00022958"/>
    </source>
</evidence>
<dbReference type="PROSITE" id="PS51383">
    <property type="entry name" value="YJEF_C_3"/>
    <property type="match status" value="1"/>
</dbReference>
<dbReference type="InterPro" id="IPR000631">
    <property type="entry name" value="CARKD"/>
</dbReference>
<dbReference type="PANTHER" id="PTHR12592:SF0">
    <property type="entry name" value="ATP-DEPENDENT (S)-NAD(P)H-HYDRATE DEHYDRATASE"/>
    <property type="match status" value="1"/>
</dbReference>
<evidence type="ECO:0000313" key="22">
    <source>
        <dbReference type="EMBL" id="OOO62354.1"/>
    </source>
</evidence>
<dbReference type="PROSITE" id="PS51385">
    <property type="entry name" value="YJEF_N"/>
    <property type="match status" value="1"/>
</dbReference>
<dbReference type="AlphaFoldDB" id="A0A1S9IGG9"/>
<dbReference type="HAMAP" id="MF_01965">
    <property type="entry name" value="NADHX_dehydratase"/>
    <property type="match status" value="1"/>
</dbReference>
<dbReference type="GO" id="GO:0052855">
    <property type="term" value="F:ADP-dependent NAD(P)H-hydrate dehydratase activity"/>
    <property type="evidence" value="ECO:0007669"/>
    <property type="project" value="UniProtKB-UniRule"/>
</dbReference>
<dbReference type="FunFam" id="3.40.50.10260:FF:000003">
    <property type="entry name" value="Multifunctional fusion protein"/>
    <property type="match status" value="1"/>
</dbReference>
<dbReference type="RefSeq" id="WP_078024178.1">
    <property type="nucleotide sequence ID" value="NZ_JADPGM010000008.1"/>
</dbReference>
<comment type="catalytic activity">
    <reaction evidence="16 17 19">
        <text>(6S)-NADPHX + ADP = AMP + phosphate + NADPH + H(+)</text>
        <dbReference type="Rhea" id="RHEA:32235"/>
        <dbReference type="ChEBI" id="CHEBI:15378"/>
        <dbReference type="ChEBI" id="CHEBI:43474"/>
        <dbReference type="ChEBI" id="CHEBI:57783"/>
        <dbReference type="ChEBI" id="CHEBI:64076"/>
        <dbReference type="ChEBI" id="CHEBI:456215"/>
        <dbReference type="ChEBI" id="CHEBI:456216"/>
        <dbReference type="EC" id="4.2.1.136"/>
    </reaction>
</comment>
<evidence type="ECO:0000256" key="1">
    <source>
        <dbReference type="ARBA" id="ARBA00000013"/>
    </source>
</evidence>
<feature type="binding site" evidence="18">
    <location>
        <begin position="55"/>
        <end position="59"/>
    </location>
    <ligand>
        <name>(6S)-NADPHX</name>
        <dbReference type="ChEBI" id="CHEBI:64076"/>
    </ligand>
</feature>
<feature type="domain" description="YjeF N-terminal" evidence="21">
    <location>
        <begin position="9"/>
        <end position="217"/>
    </location>
</feature>
<evidence type="ECO:0000259" key="20">
    <source>
        <dbReference type="PROSITE" id="PS51383"/>
    </source>
</evidence>
<keyword evidence="24" id="KW-1185">Reference proteome</keyword>
<evidence type="ECO:0000256" key="16">
    <source>
        <dbReference type="ARBA" id="ARBA00049209"/>
    </source>
</evidence>
<reference evidence="23 25" key="1">
    <citation type="submission" date="2016-12" db="EMBL/GenBank/DDBJ databases">
        <title>Clostridium tepidum sp. nov., a close relative of Clostridium sporogenes and Clostridium botulinum Group I.</title>
        <authorList>
            <person name="Dobritsa A.P."/>
            <person name="Kutumbaka K.K."/>
            <person name="Werner K."/>
            <person name="Wiedmann M."/>
            <person name="Asmus A."/>
            <person name="Samadpour M."/>
        </authorList>
    </citation>
    <scope>NUCLEOTIDE SEQUENCE [LARGE SCALE GENOMIC DNA]</scope>
    <source>
        <strain evidence="23 25">IEH 97212</strain>
    </source>
</reference>
<evidence type="ECO:0000256" key="13">
    <source>
        <dbReference type="ARBA" id="ARBA00023268"/>
    </source>
</evidence>
<dbReference type="GO" id="GO:0046496">
    <property type="term" value="P:nicotinamide nucleotide metabolic process"/>
    <property type="evidence" value="ECO:0007669"/>
    <property type="project" value="UniProtKB-UniRule"/>
</dbReference>
<dbReference type="EC" id="5.1.99.6" evidence="19"/>
<feature type="binding site" evidence="17">
    <location>
        <position position="262"/>
    </location>
    <ligand>
        <name>(6S)-NADPHX</name>
        <dbReference type="ChEBI" id="CHEBI:64076"/>
    </ligand>
</feature>
<dbReference type="PIRSF" id="PIRSF017184">
    <property type="entry name" value="Nnr"/>
    <property type="match status" value="1"/>
</dbReference>
<dbReference type="InterPro" id="IPR004443">
    <property type="entry name" value="YjeF_N_dom"/>
</dbReference>
<feature type="binding site" evidence="17">
    <location>
        <position position="439"/>
    </location>
    <ligand>
        <name>AMP</name>
        <dbReference type="ChEBI" id="CHEBI:456215"/>
    </ligand>
</feature>
<evidence type="ECO:0000256" key="18">
    <source>
        <dbReference type="HAMAP-Rule" id="MF_01966"/>
    </source>
</evidence>
<evidence type="ECO:0000256" key="3">
    <source>
        <dbReference type="ARBA" id="ARBA00006001"/>
    </source>
</evidence>
<evidence type="ECO:0000256" key="15">
    <source>
        <dbReference type="ARBA" id="ARBA00048238"/>
    </source>
</evidence>
<evidence type="ECO:0000313" key="25">
    <source>
        <dbReference type="Proteomes" id="UP000190256"/>
    </source>
</evidence>
<keyword evidence="6 17" id="KW-0547">Nucleotide-binding</keyword>
<keyword evidence="5 18" id="KW-0479">Metal-binding</keyword>
<evidence type="ECO:0000256" key="6">
    <source>
        <dbReference type="ARBA" id="ARBA00022741"/>
    </source>
</evidence>
<feature type="binding site" evidence="17">
    <location>
        <position position="440"/>
    </location>
    <ligand>
        <name>(6S)-NADPHX</name>
        <dbReference type="ChEBI" id="CHEBI:64076"/>
    </ligand>
</feature>
<comment type="similarity">
    <text evidence="17">Belongs to the NnrD/CARKD family.</text>
</comment>
<dbReference type="Gene3D" id="3.40.1190.20">
    <property type="match status" value="1"/>
</dbReference>
<reference evidence="22 24" key="2">
    <citation type="submission" date="2016-12" db="EMBL/GenBank/DDBJ databases">
        <title>Clostridium tepidum sp. nov., a close relative of Clostridium sporogenes and Clostridium botulinum Group I.</title>
        <authorList>
            <person name="Dobritsa A.P."/>
            <person name="Kutumbaka K."/>
            <person name="Werner K."/>
            <person name="Samadpour M."/>
        </authorList>
    </citation>
    <scope>NUCLEOTIDE SEQUENCE [LARGE SCALE GENOMIC DNA]</scope>
    <source>
        <strain evidence="22 24">PE</strain>
    </source>
</reference>
<comment type="cofactor">
    <cofactor evidence="18 19">
        <name>K(+)</name>
        <dbReference type="ChEBI" id="CHEBI:29103"/>
    </cofactor>
    <text evidence="18 19">Binds 1 potassium ion per subunit.</text>
</comment>
<comment type="catalytic activity">
    <reaction evidence="15 17 19">
        <text>(6S)-NADHX + ADP = AMP + phosphate + NADH + H(+)</text>
        <dbReference type="Rhea" id="RHEA:32223"/>
        <dbReference type="ChEBI" id="CHEBI:15378"/>
        <dbReference type="ChEBI" id="CHEBI:43474"/>
        <dbReference type="ChEBI" id="CHEBI:57945"/>
        <dbReference type="ChEBI" id="CHEBI:64074"/>
        <dbReference type="ChEBI" id="CHEBI:456215"/>
        <dbReference type="ChEBI" id="CHEBI:456216"/>
        <dbReference type="EC" id="4.2.1.136"/>
    </reaction>
</comment>
<feature type="domain" description="YjeF C-terminal" evidence="20">
    <location>
        <begin position="227"/>
        <end position="497"/>
    </location>
</feature>
<dbReference type="EMBL" id="MRAE01000005">
    <property type="protein sequence ID" value="OOO69352.1"/>
    <property type="molecule type" value="Genomic_DNA"/>
</dbReference>
<comment type="catalytic activity">
    <reaction evidence="1 18 19">
        <text>(6R)-NADHX = (6S)-NADHX</text>
        <dbReference type="Rhea" id="RHEA:32215"/>
        <dbReference type="ChEBI" id="CHEBI:64074"/>
        <dbReference type="ChEBI" id="CHEBI:64075"/>
        <dbReference type="EC" id="5.1.99.6"/>
    </reaction>
</comment>
<evidence type="ECO:0000256" key="8">
    <source>
        <dbReference type="ARBA" id="ARBA00022857"/>
    </source>
</evidence>
<comment type="subunit">
    <text evidence="17">Homotetramer.</text>
</comment>
<dbReference type="Proteomes" id="UP000190206">
    <property type="component" value="Unassembled WGS sequence"/>
</dbReference>
<comment type="similarity">
    <text evidence="4 19">In the C-terminal section; belongs to the NnrD/CARKD family.</text>
</comment>
<feature type="binding site" evidence="18">
    <location>
        <position position="56"/>
    </location>
    <ligand>
        <name>K(+)</name>
        <dbReference type="ChEBI" id="CHEBI:29103"/>
    </ligand>
</feature>
<feature type="binding site" evidence="18">
    <location>
        <position position="142"/>
    </location>
    <ligand>
        <name>(6S)-NADPHX</name>
        <dbReference type="ChEBI" id="CHEBI:64076"/>
    </ligand>
</feature>
<dbReference type="GO" id="GO:0110051">
    <property type="term" value="P:metabolite repair"/>
    <property type="evidence" value="ECO:0007669"/>
    <property type="project" value="TreeGrafter"/>
</dbReference>
<feature type="binding site" evidence="18">
    <location>
        <position position="127"/>
    </location>
    <ligand>
        <name>K(+)</name>
        <dbReference type="ChEBI" id="CHEBI:29103"/>
    </ligand>
</feature>
<comment type="function">
    <text evidence="18">Catalyzes the epimerization of the S- and R-forms of NAD(P)HX, a damaged form of NAD(P)H that is a result of enzymatic or heat-dependent hydration. This is a prerequisite for the S-specific NAD(P)H-hydrate dehydratase to allow the repair of both epimers of NAD(P)HX.</text>
</comment>